<reference evidence="1 2" key="1">
    <citation type="submission" date="2017-06" db="EMBL/GenBank/DDBJ databases">
        <authorList>
            <person name="Varghese N."/>
            <person name="Submissions S."/>
        </authorList>
    </citation>
    <scope>NUCLEOTIDE SEQUENCE [LARGE SCALE GENOMIC DNA]</scope>
    <source>
        <strain evidence="1 2">DSM 26989</strain>
    </source>
</reference>
<protein>
    <submittedName>
        <fullName evidence="1">Uncharacterized protein</fullName>
    </submittedName>
</protein>
<dbReference type="EMBL" id="FZNZ01000017">
    <property type="protein sequence ID" value="SNR88752.1"/>
    <property type="molecule type" value="Genomic_DNA"/>
</dbReference>
<proteinExistence type="predicted"/>
<accession>A0AA94IUG4</accession>
<dbReference type="Proteomes" id="UP000198427">
    <property type="component" value="Unassembled WGS sequence"/>
</dbReference>
<name>A0AA94IUG4_9BACT</name>
<dbReference type="AlphaFoldDB" id="A0AA94IUG4"/>
<organism evidence="1 2">
    <name type="scientific">Prevotella jejuni</name>
    <dbReference type="NCBI Taxonomy" id="1177574"/>
    <lineage>
        <taxon>Bacteria</taxon>
        <taxon>Pseudomonadati</taxon>
        <taxon>Bacteroidota</taxon>
        <taxon>Bacteroidia</taxon>
        <taxon>Bacteroidales</taxon>
        <taxon>Prevotellaceae</taxon>
        <taxon>Prevotella</taxon>
    </lineage>
</organism>
<evidence type="ECO:0000313" key="1">
    <source>
        <dbReference type="EMBL" id="SNR88752.1"/>
    </source>
</evidence>
<sequence>MRMRLLLHLFKTINKRSKNTICVSANCKDVSVIVSFFIREKLGEETRRGLFTFKNMPFLRVKDALHGA</sequence>
<keyword evidence="2" id="KW-1185">Reference proteome</keyword>
<gene>
    <name evidence="1" type="ORF">SAMN06265364_11732</name>
</gene>
<comment type="caution">
    <text evidence="1">The sequence shown here is derived from an EMBL/GenBank/DDBJ whole genome shotgun (WGS) entry which is preliminary data.</text>
</comment>
<evidence type="ECO:0000313" key="2">
    <source>
        <dbReference type="Proteomes" id="UP000198427"/>
    </source>
</evidence>